<dbReference type="EMBL" id="JAUDFV010000110">
    <property type="protein sequence ID" value="KAL2730897.1"/>
    <property type="molecule type" value="Genomic_DNA"/>
</dbReference>
<proteinExistence type="predicted"/>
<dbReference type="AlphaFoldDB" id="A0ABD2BDS0"/>
<evidence type="ECO:0000313" key="1">
    <source>
        <dbReference type="EMBL" id="KAL2730897.1"/>
    </source>
</evidence>
<dbReference type="Proteomes" id="UP001607302">
    <property type="component" value="Unassembled WGS sequence"/>
</dbReference>
<keyword evidence="2" id="KW-1185">Reference proteome</keyword>
<gene>
    <name evidence="1" type="ORF">V1478_005310</name>
</gene>
<evidence type="ECO:0000313" key="2">
    <source>
        <dbReference type="Proteomes" id="UP001607302"/>
    </source>
</evidence>
<comment type="caution">
    <text evidence="1">The sequence shown here is derived from an EMBL/GenBank/DDBJ whole genome shotgun (WGS) entry which is preliminary data.</text>
</comment>
<name>A0ABD2BDS0_VESSQ</name>
<organism evidence="1 2">
    <name type="scientific">Vespula squamosa</name>
    <name type="common">Southern yellow jacket</name>
    <name type="synonym">Wasp</name>
    <dbReference type="NCBI Taxonomy" id="30214"/>
    <lineage>
        <taxon>Eukaryota</taxon>
        <taxon>Metazoa</taxon>
        <taxon>Ecdysozoa</taxon>
        <taxon>Arthropoda</taxon>
        <taxon>Hexapoda</taxon>
        <taxon>Insecta</taxon>
        <taxon>Pterygota</taxon>
        <taxon>Neoptera</taxon>
        <taxon>Endopterygota</taxon>
        <taxon>Hymenoptera</taxon>
        <taxon>Apocrita</taxon>
        <taxon>Aculeata</taxon>
        <taxon>Vespoidea</taxon>
        <taxon>Vespidae</taxon>
        <taxon>Vespinae</taxon>
        <taxon>Vespula</taxon>
    </lineage>
</organism>
<protein>
    <submittedName>
        <fullName evidence="1">Uncharacterized protein</fullName>
    </submittedName>
</protein>
<accession>A0ABD2BDS0</accession>
<sequence length="68" mass="7707">MEFVEVEGRSVAPRLNNFVSLDGFEALRICEFGWIVCGLMLIINDDDYSFRCLVTMDDKAVCGSLNMH</sequence>
<reference evidence="1 2" key="1">
    <citation type="journal article" date="2024" name="Ann. Entomol. Soc. Am.">
        <title>Genomic analyses of the southern and eastern yellowjacket wasps (Hymenoptera: Vespidae) reveal evolutionary signatures of social life.</title>
        <authorList>
            <person name="Catto M.A."/>
            <person name="Caine P.B."/>
            <person name="Orr S.E."/>
            <person name="Hunt B.G."/>
            <person name="Goodisman M.A.D."/>
        </authorList>
    </citation>
    <scope>NUCLEOTIDE SEQUENCE [LARGE SCALE GENOMIC DNA]</scope>
    <source>
        <strain evidence="1">233</strain>
        <tissue evidence="1">Head and thorax</tissue>
    </source>
</reference>